<dbReference type="Pfam" id="PF00881">
    <property type="entry name" value="Nitroreductase"/>
    <property type="match status" value="2"/>
</dbReference>
<organism evidence="3 4">
    <name type="scientific">Hallella mizrahii</name>
    <dbReference type="NCBI Taxonomy" id="2606637"/>
    <lineage>
        <taxon>Bacteria</taxon>
        <taxon>Pseudomonadati</taxon>
        <taxon>Bacteroidota</taxon>
        <taxon>Bacteroidia</taxon>
        <taxon>Bacteroidales</taxon>
        <taxon>Prevotellaceae</taxon>
        <taxon>Hallella</taxon>
    </lineage>
</organism>
<dbReference type="CDD" id="cd02150">
    <property type="entry name" value="nitroreductase"/>
    <property type="match status" value="1"/>
</dbReference>
<gene>
    <name evidence="3" type="ORF">FYJ73_14720</name>
</gene>
<feature type="signal peptide" evidence="1">
    <location>
        <begin position="1"/>
        <end position="24"/>
    </location>
</feature>
<comment type="caution">
    <text evidence="3">The sequence shown here is derived from an EMBL/GenBank/DDBJ whole genome shotgun (WGS) entry which is preliminary data.</text>
</comment>
<keyword evidence="1" id="KW-0732">Signal</keyword>
<keyword evidence="4" id="KW-1185">Reference proteome</keyword>
<evidence type="ECO:0000259" key="2">
    <source>
        <dbReference type="PROSITE" id="PS50835"/>
    </source>
</evidence>
<feature type="chain" id="PRO_5029614504" evidence="1">
    <location>
        <begin position="25"/>
        <end position="207"/>
    </location>
</feature>
<dbReference type="InterPro" id="IPR029479">
    <property type="entry name" value="Nitroreductase"/>
</dbReference>
<dbReference type="InterPro" id="IPR000415">
    <property type="entry name" value="Nitroreductase-like"/>
</dbReference>
<dbReference type="SUPFAM" id="SSF55469">
    <property type="entry name" value="FMN-dependent nitroreductase-like"/>
    <property type="match status" value="1"/>
</dbReference>
<dbReference type="GO" id="GO:0016491">
    <property type="term" value="F:oxidoreductase activity"/>
    <property type="evidence" value="ECO:0007669"/>
    <property type="project" value="InterPro"/>
</dbReference>
<dbReference type="InterPro" id="IPR007110">
    <property type="entry name" value="Ig-like_dom"/>
</dbReference>
<feature type="domain" description="Ig-like" evidence="2">
    <location>
        <begin position="156"/>
        <end position="207"/>
    </location>
</feature>
<sequence>MNHFIHSISCAVVLTALAAQAAFAGDGFSNDSAAVMNNILTRTSIRKFQQRPVEKAKVLALLKAGMAAPTARDLRPWHFVVLSDTADIHAYASTMKHHGEMIAQSPVVIYACGDTTRMMEGQARDFWVEDVSCASENMLLAAHAMGLGAVWTSVYPEMRKVNGVSKALGLPGNLVPLNCILVGYPDEALEPKDKWDESNITWWKANK</sequence>
<accession>A0A7K0KJ85</accession>
<dbReference type="AlphaFoldDB" id="A0A7K0KJ85"/>
<name>A0A7K0KJ85_9BACT</name>
<protein>
    <submittedName>
        <fullName evidence="3">Nitroreductase family protein</fullName>
    </submittedName>
</protein>
<dbReference type="PANTHER" id="PTHR23026">
    <property type="entry name" value="NADPH NITROREDUCTASE"/>
    <property type="match status" value="1"/>
</dbReference>
<dbReference type="RefSeq" id="WP_154535501.1">
    <property type="nucleotide sequence ID" value="NZ_VUNG01000061.1"/>
</dbReference>
<dbReference type="EMBL" id="VUNG01000061">
    <property type="protein sequence ID" value="MST85902.1"/>
    <property type="molecule type" value="Genomic_DNA"/>
</dbReference>
<reference evidence="3 4" key="1">
    <citation type="submission" date="2019-08" db="EMBL/GenBank/DDBJ databases">
        <title>In-depth cultivation of the pig gut microbiome towards novel bacterial diversity and tailored functional studies.</title>
        <authorList>
            <person name="Wylensek D."/>
            <person name="Hitch T.C.A."/>
            <person name="Clavel T."/>
        </authorList>
    </citation>
    <scope>NUCLEOTIDE SEQUENCE [LARGE SCALE GENOMIC DNA]</scope>
    <source>
        <strain evidence="3 4">LKV-178-WT-2A</strain>
    </source>
</reference>
<evidence type="ECO:0000256" key="1">
    <source>
        <dbReference type="SAM" id="SignalP"/>
    </source>
</evidence>
<dbReference type="Proteomes" id="UP000438914">
    <property type="component" value="Unassembled WGS sequence"/>
</dbReference>
<dbReference type="Gene3D" id="3.40.109.10">
    <property type="entry name" value="NADH Oxidase"/>
    <property type="match status" value="1"/>
</dbReference>
<proteinExistence type="predicted"/>
<dbReference type="PROSITE" id="PS50835">
    <property type="entry name" value="IG_LIKE"/>
    <property type="match status" value="1"/>
</dbReference>
<evidence type="ECO:0000313" key="4">
    <source>
        <dbReference type="Proteomes" id="UP000438914"/>
    </source>
</evidence>
<dbReference type="PANTHER" id="PTHR23026:SF123">
    <property type="entry name" value="NAD(P)H NITROREDUCTASE RV3131-RELATED"/>
    <property type="match status" value="1"/>
</dbReference>
<dbReference type="InterPro" id="IPR050627">
    <property type="entry name" value="Nitroreductase/BluB"/>
</dbReference>
<evidence type="ECO:0000313" key="3">
    <source>
        <dbReference type="EMBL" id="MST85902.1"/>
    </source>
</evidence>